<evidence type="ECO:0000256" key="5">
    <source>
        <dbReference type="ARBA" id="ARBA00022741"/>
    </source>
</evidence>
<evidence type="ECO:0000256" key="8">
    <source>
        <dbReference type="ARBA" id="ARBA00023136"/>
    </source>
</evidence>
<organism evidence="12 13">
    <name type="scientific">Corynebacterium poyangense</name>
    <dbReference type="NCBI Taxonomy" id="2684405"/>
    <lineage>
        <taxon>Bacteria</taxon>
        <taxon>Bacillati</taxon>
        <taxon>Actinomycetota</taxon>
        <taxon>Actinomycetes</taxon>
        <taxon>Mycobacteriales</taxon>
        <taxon>Corynebacteriaceae</taxon>
        <taxon>Corynebacterium</taxon>
    </lineage>
</organism>
<sequence length="1204" mass="131405">MGLAEREIVPPLPAGSLEVEAVPAAQRGQKLPLIRILIPIVMVAAMIGMVAMLFLGDGKIHPMMLLFPIMMVASMLMMLSNGSGNDIDETRRTYLRHLGSLREQALKNAAAQRRHDLHRHPDPGDLWTLVGSRRMWERATGDPDVLEVRCGSGTMELCTPLSVRDPGATEDLDPVCAVSLRHTIATVGEVADMPIVIQLQAFPYLGLRGTHAADVARALIAQLVFHHGPDTVGVHAIGGGWGWLKWVPHHRDYLHAQHRILVVDHLDTTGTEEFLSHHDWDCIIDVGTRPGTFLYDCCEQEGLLIQCEHYLSAITETGREELGVSDGLDRLQTLDLARRLSRYDRPLGGRRTSIPGEEHLGLLGLLGITDLKKVDWNGLWAPRGSGHLAIPFGVDSDGEPVFLDIKESAKGGMGPHGLCIGATGSGKSETLRTLVVSLVSTHSPADVNLVLVDFKGGATFLGLEKLPHTSAVITNLEEEAILVDRMQDAISGELNRRQEILRKAGNFANISDYNAACPELPGFQPIPALFIIVDEFSELLGHHPDFADLFVAVGRLGRSLNIHLLLASQRLEEGKLRGLDSHLSYRIGLKTFSAAESRQVIGIPDAHQLPGHPGAGFLRSDADRITRFQASYVSGPLPQQIREVESPRVSVHLFDSWEDVTQTQGEMAELERVVLDHSTTVVDAVVECVTAAAHQRGETAHQMWLPPLPDRIELSDIAQEAAGWNVPLGVIDRPYFQRQDIFQIDLESGGGHLAVCGGPRSGKSTLLFSFAVSLAVHHGPEDLAFYVLDLAGALSKLSYLPHVAGIAQQQDAERVHRMIDELCSRIEGDDSVQPGRRIVLLIDGWHVISSDFENLVDKISRLAADGPGAGIHVCISTSRWTTLRPAIRDLIQHRVELRLSEAMDSLIDRHAQGKIPLKPGRGITPSAEQMLIAMSSSQDLAYVAETAYKRGCQKVPQLRMLPDEVKKADLPSSHPKAIPLGVGGPRLDTLLWNPQEDAHIVCTGSQGSGKSTFLAAVSAGISQLAAHQARIVMIDHRRSHLGAIPQNMLAGYSASSVESQKLLADTVTTLRTRLPGADITPSQLRARDWWEGPDIYLLIDDLDLVSEADLHQLGELLPHSRDIGLHLVVARKSGGIARAFFSTFLSALKDQQPAVLLLDADPEEGKIMGIKPQSQPPGRGKWQRRGEVWGVCRIVNNCAEAEVV</sequence>
<feature type="binding site" evidence="9">
    <location>
        <begin position="421"/>
        <end position="428"/>
    </location>
    <ligand>
        <name>ATP</name>
        <dbReference type="ChEBI" id="CHEBI:30616"/>
    </ligand>
</feature>
<evidence type="ECO:0000256" key="4">
    <source>
        <dbReference type="ARBA" id="ARBA00022737"/>
    </source>
</evidence>
<evidence type="ECO:0000313" key="13">
    <source>
        <dbReference type="Proteomes" id="UP000516320"/>
    </source>
</evidence>
<dbReference type="GO" id="GO:0005886">
    <property type="term" value="C:plasma membrane"/>
    <property type="evidence" value="ECO:0007669"/>
    <property type="project" value="UniProtKB-SubCell"/>
</dbReference>
<dbReference type="AlphaFoldDB" id="A0A7H0SS44"/>
<gene>
    <name evidence="12" type="primary">eccCa</name>
    <name evidence="12" type="ORF">GP475_02625</name>
</gene>
<dbReference type="GO" id="GO:0003677">
    <property type="term" value="F:DNA binding"/>
    <property type="evidence" value="ECO:0007669"/>
    <property type="project" value="InterPro"/>
</dbReference>
<dbReference type="Pfam" id="PF01580">
    <property type="entry name" value="FtsK_SpoIIIE"/>
    <property type="match status" value="2"/>
</dbReference>
<evidence type="ECO:0000256" key="10">
    <source>
        <dbReference type="SAM" id="Phobius"/>
    </source>
</evidence>
<evidence type="ECO:0000256" key="7">
    <source>
        <dbReference type="ARBA" id="ARBA00022989"/>
    </source>
</evidence>
<dbReference type="InterPro" id="IPR023837">
    <property type="entry name" value="EccCb-like_Actinobacteria"/>
</dbReference>
<dbReference type="PANTHER" id="PTHR22683:SF1">
    <property type="entry name" value="TYPE VII SECRETION SYSTEM PROTEIN ESSC"/>
    <property type="match status" value="1"/>
</dbReference>
<feature type="domain" description="FtsK" evidence="11">
    <location>
        <begin position="739"/>
        <end position="906"/>
    </location>
</feature>
<accession>A0A7H0SS44</accession>
<proteinExistence type="predicted"/>
<dbReference type="InterPro" id="IPR023836">
    <property type="entry name" value="EccCa-like_Actinobacteria"/>
</dbReference>
<dbReference type="InterPro" id="IPR050206">
    <property type="entry name" value="FtsK/SpoIIIE/SftA"/>
</dbReference>
<evidence type="ECO:0000256" key="2">
    <source>
        <dbReference type="ARBA" id="ARBA00022475"/>
    </source>
</evidence>
<keyword evidence="3 10" id="KW-0812">Transmembrane</keyword>
<name>A0A7H0SS44_9CORY</name>
<protein>
    <submittedName>
        <fullName evidence="12">Type VII secretion protein EccCa</fullName>
    </submittedName>
</protein>
<evidence type="ECO:0000256" key="3">
    <source>
        <dbReference type="ARBA" id="ARBA00022692"/>
    </source>
</evidence>
<dbReference type="EMBL" id="CP046884">
    <property type="protein sequence ID" value="QNQ91369.1"/>
    <property type="molecule type" value="Genomic_DNA"/>
</dbReference>
<feature type="domain" description="FtsK" evidence="11">
    <location>
        <begin position="398"/>
        <end position="598"/>
    </location>
</feature>
<keyword evidence="8 10" id="KW-0472">Membrane</keyword>
<keyword evidence="7 10" id="KW-1133">Transmembrane helix</keyword>
<evidence type="ECO:0000256" key="6">
    <source>
        <dbReference type="ARBA" id="ARBA00022840"/>
    </source>
</evidence>
<dbReference type="SUPFAM" id="SSF52540">
    <property type="entry name" value="P-loop containing nucleoside triphosphate hydrolases"/>
    <property type="match status" value="3"/>
</dbReference>
<dbReference type="InterPro" id="IPR003593">
    <property type="entry name" value="AAA+_ATPase"/>
</dbReference>
<keyword evidence="5 9" id="KW-0547">Nucleotide-binding</keyword>
<feature type="binding site" evidence="9">
    <location>
        <begin position="1004"/>
        <end position="1011"/>
    </location>
    <ligand>
        <name>ATP</name>
        <dbReference type="ChEBI" id="CHEBI:30616"/>
    </ligand>
</feature>
<keyword evidence="2" id="KW-1003">Cell membrane</keyword>
<dbReference type="NCBIfam" id="TIGR03925">
    <property type="entry name" value="T7SS_EccC_b"/>
    <property type="match status" value="1"/>
</dbReference>
<dbReference type="Gene3D" id="3.40.50.300">
    <property type="entry name" value="P-loop containing nucleotide triphosphate hydrolases"/>
    <property type="match status" value="3"/>
</dbReference>
<keyword evidence="13" id="KW-1185">Reference proteome</keyword>
<dbReference type="PROSITE" id="PS50901">
    <property type="entry name" value="FTSK"/>
    <property type="match status" value="3"/>
</dbReference>
<feature type="binding site" evidence="9">
    <location>
        <begin position="757"/>
        <end position="764"/>
    </location>
    <ligand>
        <name>ATP</name>
        <dbReference type="ChEBI" id="CHEBI:30616"/>
    </ligand>
</feature>
<dbReference type="SMART" id="SM00382">
    <property type="entry name" value="AAA"/>
    <property type="match status" value="3"/>
</dbReference>
<dbReference type="InterPro" id="IPR027417">
    <property type="entry name" value="P-loop_NTPase"/>
</dbReference>
<evidence type="ECO:0000256" key="1">
    <source>
        <dbReference type="ARBA" id="ARBA00004651"/>
    </source>
</evidence>
<dbReference type="InterPro" id="IPR002543">
    <property type="entry name" value="FtsK_dom"/>
</dbReference>
<feature type="transmembrane region" description="Helical" evidence="10">
    <location>
        <begin position="36"/>
        <end position="56"/>
    </location>
</feature>
<dbReference type="Proteomes" id="UP000516320">
    <property type="component" value="Chromosome"/>
</dbReference>
<dbReference type="PANTHER" id="PTHR22683">
    <property type="entry name" value="SPORULATION PROTEIN RELATED"/>
    <property type="match status" value="1"/>
</dbReference>
<evidence type="ECO:0000313" key="12">
    <source>
        <dbReference type="EMBL" id="QNQ91369.1"/>
    </source>
</evidence>
<dbReference type="KEGG" id="cpoy:GP475_02625"/>
<keyword evidence="6 9" id="KW-0067">ATP-binding</keyword>
<dbReference type="GO" id="GO:0005524">
    <property type="term" value="F:ATP binding"/>
    <property type="evidence" value="ECO:0007669"/>
    <property type="project" value="UniProtKB-UniRule"/>
</dbReference>
<feature type="domain" description="FtsK" evidence="11">
    <location>
        <begin position="987"/>
        <end position="1167"/>
    </location>
</feature>
<evidence type="ECO:0000259" key="11">
    <source>
        <dbReference type="PROSITE" id="PS50901"/>
    </source>
</evidence>
<comment type="subcellular location">
    <subcellularLocation>
        <location evidence="1">Cell membrane</location>
        <topology evidence="1">Multi-pass membrane protein</topology>
    </subcellularLocation>
</comment>
<reference evidence="12 13" key="1">
    <citation type="submission" date="2019-12" db="EMBL/GenBank/DDBJ databases">
        <title>Corynebacterium sp. nov., isolated from feces of the Anser Albifrons in China.</title>
        <authorList>
            <person name="Liu Q."/>
        </authorList>
    </citation>
    <scope>NUCLEOTIDE SEQUENCE [LARGE SCALE GENOMIC DNA]</scope>
    <source>
        <strain evidence="12 13">4H37-19</strain>
    </source>
</reference>
<dbReference type="NCBIfam" id="TIGR03924">
    <property type="entry name" value="T7SS_EccC_a"/>
    <property type="match status" value="1"/>
</dbReference>
<keyword evidence="4" id="KW-0677">Repeat</keyword>
<evidence type="ECO:0000256" key="9">
    <source>
        <dbReference type="PROSITE-ProRule" id="PRU00289"/>
    </source>
</evidence>